<protein>
    <submittedName>
        <fullName evidence="4">TetR/AcrR family transcriptional regulator</fullName>
    </submittedName>
</protein>
<dbReference type="EMBL" id="CP081135">
    <property type="protein sequence ID" value="UEL48827.1"/>
    <property type="molecule type" value="Genomic_DNA"/>
</dbReference>
<dbReference type="RefSeq" id="WP_228416818.1">
    <property type="nucleotide sequence ID" value="NZ_CP081135.1"/>
</dbReference>
<organism evidence="4 5">
    <name type="scientific">Terrisporobacter hibernicus</name>
    <dbReference type="NCBI Taxonomy" id="2813371"/>
    <lineage>
        <taxon>Bacteria</taxon>
        <taxon>Bacillati</taxon>
        <taxon>Bacillota</taxon>
        <taxon>Clostridia</taxon>
        <taxon>Peptostreptococcales</taxon>
        <taxon>Peptostreptococcaceae</taxon>
        <taxon>Terrisporobacter</taxon>
    </lineage>
</organism>
<evidence type="ECO:0000313" key="5">
    <source>
        <dbReference type="Proteomes" id="UP001198983"/>
    </source>
</evidence>
<dbReference type="PROSITE" id="PS50977">
    <property type="entry name" value="HTH_TETR_2"/>
    <property type="match status" value="1"/>
</dbReference>
<dbReference type="Proteomes" id="UP001198983">
    <property type="component" value="Chromosome"/>
</dbReference>
<gene>
    <name evidence="4" type="ORF">JW646_05090</name>
</gene>
<evidence type="ECO:0000259" key="3">
    <source>
        <dbReference type="PROSITE" id="PS50977"/>
    </source>
</evidence>
<dbReference type="KEGG" id="tem:JW646_05090"/>
<evidence type="ECO:0000313" key="4">
    <source>
        <dbReference type="EMBL" id="UEL48827.1"/>
    </source>
</evidence>
<dbReference type="AlphaFoldDB" id="A0AAX2ZI30"/>
<dbReference type="PANTHER" id="PTHR30055">
    <property type="entry name" value="HTH-TYPE TRANSCRIPTIONAL REGULATOR RUTR"/>
    <property type="match status" value="1"/>
</dbReference>
<name>A0AAX2ZI30_9FIRM</name>
<dbReference type="GO" id="GO:0003677">
    <property type="term" value="F:DNA binding"/>
    <property type="evidence" value="ECO:0007669"/>
    <property type="project" value="UniProtKB-UniRule"/>
</dbReference>
<accession>A0AAX2ZI30</accession>
<feature type="DNA-binding region" description="H-T-H motif" evidence="2">
    <location>
        <begin position="42"/>
        <end position="61"/>
    </location>
</feature>
<reference evidence="4 5" key="1">
    <citation type="journal article" date="2023" name="Int. J. Syst. Evol. Microbiol.">
        <title>Terrisporobacter hibernicus sp. nov., isolated from bovine faeces in Northern Ireland.</title>
        <authorList>
            <person name="Mitchell M."/>
            <person name="Nguyen S.V."/>
            <person name="Connor M."/>
            <person name="Fairley D.J."/>
            <person name="Donoghue O."/>
            <person name="Marshall H."/>
            <person name="Koolman L."/>
            <person name="McMullan G."/>
            <person name="Schaffer K.E."/>
            <person name="McGrath J.W."/>
            <person name="Fanning S."/>
        </authorList>
    </citation>
    <scope>NUCLEOTIDE SEQUENCE [LARGE SCALE GENOMIC DNA]</scope>
    <source>
        <strain evidence="4 5">MCA3</strain>
    </source>
</reference>
<sequence>MSKWINYIIEEGNRENKLTKKQENILVAAVELISEKGYEKVSTSEIAKRAGVAEGTIFRQYKTKKDLLDAIFIPSFMRFVKPKIIKEFIFSILDKDYSTLESLVEVIVRDRYEFAKDETPLFRIIIQEIISQDYIKEEIKEIFLVDAYPVFIKLTKRLKDKNEITDVDEITFFRIIITNILGFLIPRFVLFPDLQWNDEKEINMVIQNIIKSLT</sequence>
<dbReference type="InterPro" id="IPR009057">
    <property type="entry name" value="Homeodomain-like_sf"/>
</dbReference>
<evidence type="ECO:0000256" key="1">
    <source>
        <dbReference type="ARBA" id="ARBA00023125"/>
    </source>
</evidence>
<evidence type="ECO:0000256" key="2">
    <source>
        <dbReference type="PROSITE-ProRule" id="PRU00335"/>
    </source>
</evidence>
<dbReference type="PANTHER" id="PTHR30055:SF222">
    <property type="entry name" value="REGULATORY PROTEIN"/>
    <property type="match status" value="1"/>
</dbReference>
<proteinExistence type="predicted"/>
<dbReference type="GO" id="GO:0006355">
    <property type="term" value="P:regulation of DNA-templated transcription"/>
    <property type="evidence" value="ECO:0007669"/>
    <property type="project" value="UniProtKB-ARBA"/>
</dbReference>
<dbReference type="Gene3D" id="1.10.357.10">
    <property type="entry name" value="Tetracycline Repressor, domain 2"/>
    <property type="match status" value="1"/>
</dbReference>
<dbReference type="InterPro" id="IPR001647">
    <property type="entry name" value="HTH_TetR"/>
</dbReference>
<feature type="domain" description="HTH tetR-type" evidence="3">
    <location>
        <begin position="19"/>
        <end position="79"/>
    </location>
</feature>
<dbReference type="Pfam" id="PF00440">
    <property type="entry name" value="TetR_N"/>
    <property type="match status" value="1"/>
</dbReference>
<dbReference type="SUPFAM" id="SSF46689">
    <property type="entry name" value="Homeodomain-like"/>
    <property type="match status" value="1"/>
</dbReference>
<dbReference type="PRINTS" id="PR00455">
    <property type="entry name" value="HTHTETR"/>
</dbReference>
<dbReference type="InterPro" id="IPR050109">
    <property type="entry name" value="HTH-type_TetR-like_transc_reg"/>
</dbReference>
<keyword evidence="1 2" id="KW-0238">DNA-binding</keyword>
<keyword evidence="5" id="KW-1185">Reference proteome</keyword>